<keyword evidence="1" id="KW-0812">Transmembrane</keyword>
<dbReference type="GO" id="GO:0016989">
    <property type="term" value="F:sigma factor antagonist activity"/>
    <property type="evidence" value="ECO:0007669"/>
    <property type="project" value="TreeGrafter"/>
</dbReference>
<reference evidence="4 5" key="1">
    <citation type="submission" date="2016-05" db="EMBL/GenBank/DDBJ databases">
        <title>Niabella ginsenosidivorans BS26 whole genome sequencing.</title>
        <authorList>
            <person name="Im W.T."/>
            <person name="Siddiqi M.Z."/>
        </authorList>
    </citation>
    <scope>NUCLEOTIDE SEQUENCE [LARGE SCALE GENOMIC DNA]</scope>
    <source>
        <strain evidence="4 5">BS26</strain>
    </source>
</reference>
<evidence type="ECO:0000256" key="1">
    <source>
        <dbReference type="SAM" id="Phobius"/>
    </source>
</evidence>
<dbReference type="InterPro" id="IPR012373">
    <property type="entry name" value="Ferrdict_sens_TM"/>
</dbReference>
<dbReference type="PANTHER" id="PTHR30273:SF2">
    <property type="entry name" value="PROTEIN FECR"/>
    <property type="match status" value="1"/>
</dbReference>
<protein>
    <recommendedName>
        <fullName evidence="6">Anti-sigma factor</fullName>
    </recommendedName>
</protein>
<dbReference type="Gene3D" id="3.55.50.30">
    <property type="match status" value="1"/>
</dbReference>
<dbReference type="Gene3D" id="2.60.120.1440">
    <property type="match status" value="1"/>
</dbReference>
<proteinExistence type="predicted"/>
<evidence type="ECO:0008006" key="6">
    <source>
        <dbReference type="Google" id="ProtNLM"/>
    </source>
</evidence>
<dbReference type="PANTHER" id="PTHR30273">
    <property type="entry name" value="PERIPLASMIC SIGNAL SENSOR AND SIGMA FACTOR ACTIVATOR FECR-RELATED"/>
    <property type="match status" value="1"/>
</dbReference>
<dbReference type="Proteomes" id="UP000077667">
    <property type="component" value="Chromosome"/>
</dbReference>
<sequence length="336" mass="38112">MKRKEGIINLDEQLELKRLINESASIEAIEACLDVLFDHRLTASGFTDEASVEKSLDAFNKKMENAGKVKKGSRWRLTGIAASIIFLTGIGLLVLLNYKGNTGSMQVVATTARSRTSLVLPDGSKVWINEKTELRFRNDFGRQNREVYLNGEAFFDVVKNKDKPFLVHTKEMDVKVLGTQFNVRAYKNECSSETTLIRGRVEVLINQKESEKVVLHPSEKLVIKNENRNNKTFTKEQHEALPEIAISKVQPNVIDSGFLETQWLKGHIHFDQQPLKDIIPMLEKWYGVKIILASPSLGAMRFSGKIYKETLGEVLESFKLSAGIQYRINNDTIIIR</sequence>
<feature type="transmembrane region" description="Helical" evidence="1">
    <location>
        <begin position="77"/>
        <end position="98"/>
    </location>
</feature>
<dbReference type="InterPro" id="IPR006860">
    <property type="entry name" value="FecR"/>
</dbReference>
<evidence type="ECO:0000313" key="4">
    <source>
        <dbReference type="EMBL" id="ANH81910.1"/>
    </source>
</evidence>
<dbReference type="STRING" id="1176587.A8C56_13845"/>
<dbReference type="Pfam" id="PF04773">
    <property type="entry name" value="FecR"/>
    <property type="match status" value="1"/>
</dbReference>
<evidence type="ECO:0000259" key="2">
    <source>
        <dbReference type="Pfam" id="PF04773"/>
    </source>
</evidence>
<evidence type="ECO:0000259" key="3">
    <source>
        <dbReference type="Pfam" id="PF16344"/>
    </source>
</evidence>
<dbReference type="EMBL" id="CP015772">
    <property type="protein sequence ID" value="ANH81910.1"/>
    <property type="molecule type" value="Genomic_DNA"/>
</dbReference>
<feature type="domain" description="Protein FecR C-terminal" evidence="3">
    <location>
        <begin position="268"/>
        <end position="335"/>
    </location>
</feature>
<name>A0A1A9I5E5_9BACT</name>
<organism evidence="4 5">
    <name type="scientific">Niabella ginsenosidivorans</name>
    <dbReference type="NCBI Taxonomy" id="1176587"/>
    <lineage>
        <taxon>Bacteria</taxon>
        <taxon>Pseudomonadati</taxon>
        <taxon>Bacteroidota</taxon>
        <taxon>Chitinophagia</taxon>
        <taxon>Chitinophagales</taxon>
        <taxon>Chitinophagaceae</taxon>
        <taxon>Niabella</taxon>
    </lineage>
</organism>
<dbReference type="KEGG" id="nia:A8C56_13845"/>
<dbReference type="FunFam" id="2.60.120.1440:FF:000001">
    <property type="entry name" value="Putative anti-sigma factor"/>
    <property type="match status" value="1"/>
</dbReference>
<dbReference type="AlphaFoldDB" id="A0A1A9I5E5"/>
<feature type="domain" description="FecR protein" evidence="2">
    <location>
        <begin position="107"/>
        <end position="202"/>
    </location>
</feature>
<dbReference type="PIRSF" id="PIRSF018266">
    <property type="entry name" value="FecR"/>
    <property type="match status" value="1"/>
</dbReference>
<keyword evidence="1" id="KW-0472">Membrane</keyword>
<keyword evidence="1" id="KW-1133">Transmembrane helix</keyword>
<keyword evidence="5" id="KW-1185">Reference proteome</keyword>
<accession>A0A1A9I5E5</accession>
<evidence type="ECO:0000313" key="5">
    <source>
        <dbReference type="Proteomes" id="UP000077667"/>
    </source>
</evidence>
<gene>
    <name evidence="4" type="ORF">A8C56_13845</name>
</gene>
<dbReference type="InterPro" id="IPR032508">
    <property type="entry name" value="FecR_C"/>
</dbReference>
<dbReference type="Pfam" id="PF16344">
    <property type="entry name" value="FecR_C"/>
    <property type="match status" value="1"/>
</dbReference>